<keyword evidence="2" id="KW-0732">Signal</keyword>
<organism evidence="3 4">
    <name type="scientific">Geothrix limicola</name>
    <dbReference type="NCBI Taxonomy" id="2927978"/>
    <lineage>
        <taxon>Bacteria</taxon>
        <taxon>Pseudomonadati</taxon>
        <taxon>Acidobacteriota</taxon>
        <taxon>Holophagae</taxon>
        <taxon>Holophagales</taxon>
        <taxon>Holophagaceae</taxon>
        <taxon>Geothrix</taxon>
    </lineage>
</organism>
<evidence type="ECO:0000256" key="2">
    <source>
        <dbReference type="SAM" id="SignalP"/>
    </source>
</evidence>
<feature type="chain" id="PRO_5045042793" evidence="2">
    <location>
        <begin position="21"/>
        <end position="97"/>
    </location>
</feature>
<feature type="compositionally biased region" description="Basic and acidic residues" evidence="1">
    <location>
        <begin position="88"/>
        <end position="97"/>
    </location>
</feature>
<feature type="region of interest" description="Disordered" evidence="1">
    <location>
        <begin position="75"/>
        <end position="97"/>
    </location>
</feature>
<dbReference type="EMBL" id="BSDE01000007">
    <property type="protein sequence ID" value="GLH74673.1"/>
    <property type="molecule type" value="Genomic_DNA"/>
</dbReference>
<reference evidence="3 4" key="1">
    <citation type="journal article" date="2023" name="Antonie Van Leeuwenhoek">
        <title>Mesoterricola silvestris gen. nov., sp. nov., Mesoterricola sediminis sp. nov., Geothrix oryzae sp. nov., Geothrix edaphica sp. nov., Geothrix rubra sp. nov., and Geothrix limicola sp. nov., six novel members of Acidobacteriota isolated from soils.</title>
        <authorList>
            <person name="Itoh H."/>
            <person name="Sugisawa Y."/>
            <person name="Mise K."/>
            <person name="Xu Z."/>
            <person name="Kuniyasu M."/>
            <person name="Ushijima N."/>
            <person name="Kawano K."/>
            <person name="Kobayashi E."/>
            <person name="Shiratori Y."/>
            <person name="Masuda Y."/>
            <person name="Senoo K."/>
        </authorList>
    </citation>
    <scope>NUCLEOTIDE SEQUENCE [LARGE SCALE GENOMIC DNA]</scope>
    <source>
        <strain evidence="3 4">Red804</strain>
    </source>
</reference>
<evidence type="ECO:0000313" key="4">
    <source>
        <dbReference type="Proteomes" id="UP001165069"/>
    </source>
</evidence>
<accession>A0ABQ5QJE2</accession>
<keyword evidence="4" id="KW-1185">Reference proteome</keyword>
<gene>
    <name evidence="3" type="ORF">GETHLI_31750</name>
</gene>
<proteinExistence type="predicted"/>
<name>A0ABQ5QJE2_9BACT</name>
<comment type="caution">
    <text evidence="3">The sequence shown here is derived from an EMBL/GenBank/DDBJ whole genome shotgun (WGS) entry which is preliminary data.</text>
</comment>
<evidence type="ECO:0000256" key="1">
    <source>
        <dbReference type="SAM" id="MobiDB-lite"/>
    </source>
</evidence>
<feature type="signal peptide" evidence="2">
    <location>
        <begin position="1"/>
        <end position="20"/>
    </location>
</feature>
<sequence>MLKSAFVFVLSMAASAPALLAISPAPIPVADGDEMKTICPVTGKAIPPGKGTKVTVRGQEYTVIDKAAADKLAANPDLFLNPDGTPKNAEKKEPKPY</sequence>
<dbReference type="Proteomes" id="UP001165069">
    <property type="component" value="Unassembled WGS sequence"/>
</dbReference>
<protein>
    <submittedName>
        <fullName evidence="3">Uncharacterized protein</fullName>
    </submittedName>
</protein>
<evidence type="ECO:0000313" key="3">
    <source>
        <dbReference type="EMBL" id="GLH74673.1"/>
    </source>
</evidence>
<dbReference type="RefSeq" id="WP_285577189.1">
    <property type="nucleotide sequence ID" value="NZ_BSDE01000007.1"/>
</dbReference>